<keyword evidence="1" id="KW-1133">Transmembrane helix</keyword>
<feature type="transmembrane region" description="Helical" evidence="1">
    <location>
        <begin position="97"/>
        <end position="120"/>
    </location>
</feature>
<evidence type="ECO:0000313" key="2">
    <source>
        <dbReference type="EMBL" id="MYM18889.1"/>
    </source>
</evidence>
<keyword evidence="1" id="KW-0812">Transmembrane</keyword>
<accession>A0A6N9H4P4</accession>
<dbReference type="InterPro" id="IPR014509">
    <property type="entry name" value="YjdF-like"/>
</dbReference>
<dbReference type="Proteomes" id="UP000469215">
    <property type="component" value="Unassembled WGS sequence"/>
</dbReference>
<sequence>MSEQHPPRGRSALAALRAVGLLAARWSGLVLAVGLFTSGWRRPGGCSLWVEGLVALLVGLEQVVAWRTRLPVRWEIAGSTATMAAAISSYLDLYARIWWWDLAAHALVTGVLAVLAAWLIRRPRPGAIVAAGLVLALSWEAMELWGHAYVDSTVNVAPWDTVGDLAAGLMGSVGAAALWRARGTAEPEGTGEWRAAPGLRRPGAAGQTAGVAVRTAGFALPGFSV</sequence>
<dbReference type="Pfam" id="PF09997">
    <property type="entry name" value="DUF2238"/>
    <property type="match status" value="1"/>
</dbReference>
<protein>
    <submittedName>
        <fullName evidence="2">Uncharacterized protein</fullName>
    </submittedName>
</protein>
<evidence type="ECO:0000313" key="3">
    <source>
        <dbReference type="Proteomes" id="UP000469215"/>
    </source>
</evidence>
<dbReference type="RefSeq" id="WP_160952330.1">
    <property type="nucleotide sequence ID" value="NZ_WWEQ01000006.1"/>
</dbReference>
<evidence type="ECO:0000256" key="1">
    <source>
        <dbReference type="SAM" id="Phobius"/>
    </source>
</evidence>
<comment type="caution">
    <text evidence="2">The sequence shown here is derived from an EMBL/GenBank/DDBJ whole genome shotgun (WGS) entry which is preliminary data.</text>
</comment>
<organism evidence="2 3">
    <name type="scientific">Brevibacterium rongguiense</name>
    <dbReference type="NCBI Taxonomy" id="2695267"/>
    <lineage>
        <taxon>Bacteria</taxon>
        <taxon>Bacillati</taxon>
        <taxon>Actinomycetota</taxon>
        <taxon>Actinomycetes</taxon>
        <taxon>Micrococcales</taxon>
        <taxon>Brevibacteriaceae</taxon>
        <taxon>Brevibacterium</taxon>
    </lineage>
</organism>
<keyword evidence="1" id="KW-0472">Membrane</keyword>
<dbReference type="AlphaFoldDB" id="A0A6N9H4P4"/>
<proteinExistence type="predicted"/>
<name>A0A6N9H4P4_9MICO</name>
<dbReference type="EMBL" id="WWEQ01000006">
    <property type="protein sequence ID" value="MYM18889.1"/>
    <property type="molecule type" value="Genomic_DNA"/>
</dbReference>
<gene>
    <name evidence="2" type="ORF">GSY69_02545</name>
</gene>
<reference evidence="2 3" key="1">
    <citation type="submission" date="2020-01" db="EMBL/GenBank/DDBJ databases">
        <authorList>
            <person name="Deng T."/>
        </authorList>
    </citation>
    <scope>NUCLEOTIDE SEQUENCE [LARGE SCALE GENOMIC DNA]</scope>
    <source>
        <strain evidence="2 3">5221</strain>
    </source>
</reference>
<keyword evidence="3" id="KW-1185">Reference proteome</keyword>